<keyword evidence="2" id="KW-0269">Exonuclease</keyword>
<reference evidence="3" key="1">
    <citation type="submission" date="2016-06" db="EMBL/GenBank/DDBJ databases">
        <title>Parallel loss of symbiosis genes in relatives of nitrogen-fixing non-legume Parasponia.</title>
        <authorList>
            <person name="Van Velzen R."/>
            <person name="Holmer R."/>
            <person name="Bu F."/>
            <person name="Rutten L."/>
            <person name="Van Zeijl A."/>
            <person name="Liu W."/>
            <person name="Santuari L."/>
            <person name="Cao Q."/>
            <person name="Sharma T."/>
            <person name="Shen D."/>
            <person name="Roswanjaya Y."/>
            <person name="Wardhani T."/>
            <person name="Kalhor M.S."/>
            <person name="Jansen J."/>
            <person name="Van den Hoogen J."/>
            <person name="Gungor B."/>
            <person name="Hartog M."/>
            <person name="Hontelez J."/>
            <person name="Verver J."/>
            <person name="Yang W.-C."/>
            <person name="Schijlen E."/>
            <person name="Repin R."/>
            <person name="Schilthuizen M."/>
            <person name="Schranz E."/>
            <person name="Heidstra R."/>
            <person name="Miyata K."/>
            <person name="Fedorova E."/>
            <person name="Kohlen W."/>
            <person name="Bisseling T."/>
            <person name="Smit S."/>
            <person name="Geurts R."/>
        </authorList>
    </citation>
    <scope>NUCLEOTIDE SEQUENCE [LARGE SCALE GENOMIC DNA]</scope>
    <source>
        <strain evidence="3">cv. RG33-2</strain>
    </source>
</reference>
<dbReference type="Pfam" id="PF14392">
    <property type="entry name" value="zf-CCHC_4"/>
    <property type="match status" value="1"/>
</dbReference>
<dbReference type="GO" id="GO:0004527">
    <property type="term" value="F:exonuclease activity"/>
    <property type="evidence" value="ECO:0007669"/>
    <property type="project" value="UniProtKB-KW"/>
</dbReference>
<feature type="domain" description="Zinc knuckle CX2CX4HX4C" evidence="1">
    <location>
        <begin position="71"/>
        <end position="110"/>
    </location>
</feature>
<comment type="caution">
    <text evidence="2">The sequence shown here is derived from an EMBL/GenBank/DDBJ whole genome shotgun (WGS) entry which is preliminary data.</text>
</comment>
<sequence>MKELWHPEKGMTIKEIGRKTFSFTFEDSADRDNVLDRESWNFNKIRVCQEVEAHENGKCLGRFVRIRVRLDISSPLQRGSQVMLGNDTENVWVDFRYERLPKFCFICGRLRASYSHRSFKASVDKRFKKNSSNTAGDMTDSAYGGSRRHSMERGGRISLQAIADSSALTSYKGVPNSDGRDFGNELVSDFNLNISSNSNLNSDGVILGKDSFVCDTNNQVCELDVRKEVVFGPDVSQQDKVGLVILGPVDAELKVIRKLAIVMDKNDLGPAGVSNKNSDDTLCSNFPHTTTLSFVGSENVIFSPPLTSSSLPPASSITIHGEVIFNAGSSALAMKGSKSKHWKAQAHDAHIRRSVSHGYFNTILCHDEKLGGSEKSNLSMNSFRRVLENCGLSDLGFEGTSMTWNNGRGGVANVQERLDRGVATSEWRFLFPGYKLSHLDFWGSDHRAVLLDVYPSLGGAISSSSGRGFRLEPT</sequence>
<keyword evidence="2" id="KW-0378">Hydrolase</keyword>
<dbReference type="InParanoid" id="A0A2P5FZZ8"/>
<keyword evidence="2" id="KW-0540">Nuclease</keyword>
<protein>
    <submittedName>
        <fullName evidence="2">Endonuclease/exonuclease/phosphatase</fullName>
    </submittedName>
</protein>
<dbReference type="OrthoDB" id="1113909at2759"/>
<gene>
    <name evidence="2" type="ORF">TorRG33x02_005700</name>
</gene>
<keyword evidence="2" id="KW-0255">Endonuclease</keyword>
<name>A0A2P5FZZ8_TREOI</name>
<dbReference type="GO" id="GO:0004519">
    <property type="term" value="F:endonuclease activity"/>
    <property type="evidence" value="ECO:0007669"/>
    <property type="project" value="UniProtKB-KW"/>
</dbReference>
<evidence type="ECO:0000313" key="3">
    <source>
        <dbReference type="Proteomes" id="UP000237000"/>
    </source>
</evidence>
<dbReference type="PANTHER" id="PTHR33710:SF73">
    <property type="entry name" value="ZINC KNUCKLE CX2CX4HX4C DOMAIN-CONTAINING PROTEIN"/>
    <property type="match status" value="1"/>
</dbReference>
<dbReference type="SUPFAM" id="SSF56219">
    <property type="entry name" value="DNase I-like"/>
    <property type="match status" value="1"/>
</dbReference>
<keyword evidence="3" id="KW-1185">Reference proteome</keyword>
<proteinExistence type="predicted"/>
<evidence type="ECO:0000313" key="2">
    <source>
        <dbReference type="EMBL" id="POO03365.1"/>
    </source>
</evidence>
<dbReference type="EMBL" id="JXTC01000002">
    <property type="protein sequence ID" value="POO03365.1"/>
    <property type="molecule type" value="Genomic_DNA"/>
</dbReference>
<dbReference type="PANTHER" id="PTHR33710">
    <property type="entry name" value="BNAC02G09200D PROTEIN"/>
    <property type="match status" value="1"/>
</dbReference>
<dbReference type="InterPro" id="IPR036691">
    <property type="entry name" value="Endo/exonu/phosph_ase_sf"/>
</dbReference>
<dbReference type="Gene3D" id="3.60.10.10">
    <property type="entry name" value="Endonuclease/exonuclease/phosphatase"/>
    <property type="match status" value="1"/>
</dbReference>
<dbReference type="Proteomes" id="UP000237000">
    <property type="component" value="Unassembled WGS sequence"/>
</dbReference>
<dbReference type="AlphaFoldDB" id="A0A2P5FZZ8"/>
<organism evidence="2 3">
    <name type="scientific">Trema orientale</name>
    <name type="common">Charcoal tree</name>
    <name type="synonym">Celtis orientalis</name>
    <dbReference type="NCBI Taxonomy" id="63057"/>
    <lineage>
        <taxon>Eukaryota</taxon>
        <taxon>Viridiplantae</taxon>
        <taxon>Streptophyta</taxon>
        <taxon>Embryophyta</taxon>
        <taxon>Tracheophyta</taxon>
        <taxon>Spermatophyta</taxon>
        <taxon>Magnoliopsida</taxon>
        <taxon>eudicotyledons</taxon>
        <taxon>Gunneridae</taxon>
        <taxon>Pentapetalae</taxon>
        <taxon>rosids</taxon>
        <taxon>fabids</taxon>
        <taxon>Rosales</taxon>
        <taxon>Cannabaceae</taxon>
        <taxon>Trema</taxon>
    </lineage>
</organism>
<evidence type="ECO:0000259" key="1">
    <source>
        <dbReference type="Pfam" id="PF14392"/>
    </source>
</evidence>
<accession>A0A2P5FZZ8</accession>
<dbReference type="InterPro" id="IPR025836">
    <property type="entry name" value="Zn_knuckle_CX2CX4HX4C"/>
</dbReference>